<accession>A0A919DTW3</accession>
<dbReference type="Pfam" id="PF00550">
    <property type="entry name" value="PP-binding"/>
    <property type="match status" value="1"/>
</dbReference>
<protein>
    <recommendedName>
        <fullName evidence="1">Carrier domain-containing protein</fullName>
    </recommendedName>
</protein>
<dbReference type="Proteomes" id="UP000608024">
    <property type="component" value="Unassembled WGS sequence"/>
</dbReference>
<evidence type="ECO:0000313" key="2">
    <source>
        <dbReference type="EMBL" id="GHE78225.1"/>
    </source>
</evidence>
<dbReference type="Gene3D" id="3.40.50.1820">
    <property type="entry name" value="alpha/beta hydrolase"/>
    <property type="match status" value="1"/>
</dbReference>
<evidence type="ECO:0000259" key="1">
    <source>
        <dbReference type="Pfam" id="PF00550"/>
    </source>
</evidence>
<dbReference type="InterPro" id="IPR009081">
    <property type="entry name" value="PP-bd_ACP"/>
</dbReference>
<dbReference type="EMBL" id="BNBT01000101">
    <property type="protein sequence ID" value="GHE78225.1"/>
    <property type="molecule type" value="Genomic_DNA"/>
</dbReference>
<feature type="domain" description="Carrier" evidence="1">
    <location>
        <begin position="13"/>
        <end position="48"/>
    </location>
</feature>
<comment type="caution">
    <text evidence="2">The sequence shown here is derived from an EMBL/GenBank/DDBJ whole genome shotgun (WGS) entry which is preliminary data.</text>
</comment>
<evidence type="ECO:0000313" key="3">
    <source>
        <dbReference type="Proteomes" id="UP000608024"/>
    </source>
</evidence>
<reference evidence="2" key="1">
    <citation type="journal article" date="2014" name="Int. J. Syst. Evol. Microbiol.">
        <title>Complete genome sequence of Corynebacterium casei LMG S-19264T (=DSM 44701T), isolated from a smear-ripened cheese.</title>
        <authorList>
            <consortium name="US DOE Joint Genome Institute (JGI-PGF)"/>
            <person name="Walter F."/>
            <person name="Albersmeier A."/>
            <person name="Kalinowski J."/>
            <person name="Ruckert C."/>
        </authorList>
    </citation>
    <scope>NUCLEOTIDE SEQUENCE</scope>
    <source>
        <strain evidence="2">JCM 4784</strain>
    </source>
</reference>
<gene>
    <name evidence="2" type="ORF">GCM10018785_53080</name>
</gene>
<dbReference type="RefSeq" id="WP_190138568.1">
    <property type="nucleotide sequence ID" value="NZ_BNBT01000101.1"/>
</dbReference>
<organism evidence="2 3">
    <name type="scientific">Streptomyces longispororuber</name>
    <dbReference type="NCBI Taxonomy" id="68230"/>
    <lineage>
        <taxon>Bacteria</taxon>
        <taxon>Bacillati</taxon>
        <taxon>Actinomycetota</taxon>
        <taxon>Actinomycetes</taxon>
        <taxon>Kitasatosporales</taxon>
        <taxon>Streptomycetaceae</taxon>
        <taxon>Streptomyces</taxon>
    </lineage>
</organism>
<dbReference type="InterPro" id="IPR036736">
    <property type="entry name" value="ACP-like_sf"/>
</dbReference>
<sequence>MTAAVRRPFPFYLGGHSLLAVGPVGRLRDALGVDAPVHAVFSARVVADPARTLQNASATKRPALRRVNRSATS</sequence>
<dbReference type="SUPFAM" id="SSF47336">
    <property type="entry name" value="ACP-like"/>
    <property type="match status" value="1"/>
</dbReference>
<name>A0A919DTW3_9ACTN</name>
<keyword evidence="3" id="KW-1185">Reference proteome</keyword>
<reference evidence="2" key="2">
    <citation type="submission" date="2020-09" db="EMBL/GenBank/DDBJ databases">
        <authorList>
            <person name="Sun Q."/>
            <person name="Ohkuma M."/>
        </authorList>
    </citation>
    <scope>NUCLEOTIDE SEQUENCE</scope>
    <source>
        <strain evidence="2">JCM 4784</strain>
    </source>
</reference>
<proteinExistence type="predicted"/>
<dbReference type="AlphaFoldDB" id="A0A919DTW3"/>
<dbReference type="InterPro" id="IPR029058">
    <property type="entry name" value="AB_hydrolase_fold"/>
</dbReference>